<comment type="caution">
    <text evidence="1">The sequence shown here is derived from an EMBL/GenBank/DDBJ whole genome shotgun (WGS) entry which is preliminary data.</text>
</comment>
<proteinExistence type="predicted"/>
<dbReference type="SMART" id="SM00100">
    <property type="entry name" value="cNMP"/>
    <property type="match status" value="1"/>
</dbReference>
<dbReference type="CDD" id="cd00038">
    <property type="entry name" value="CAP_ED"/>
    <property type="match status" value="1"/>
</dbReference>
<dbReference type="PANTHER" id="PTHR24567:SF74">
    <property type="entry name" value="HTH-TYPE TRANSCRIPTIONAL REGULATOR ARCR"/>
    <property type="match status" value="1"/>
</dbReference>
<dbReference type="PROSITE" id="PS50042">
    <property type="entry name" value="CNMP_BINDING_3"/>
    <property type="match status" value="1"/>
</dbReference>
<sequence length="125" mass="13730">MMAVVRTVELFANADEHLTFEAGEVIFKSGTFGHMMYGIVSGTVDLQVDGKTVETIEAGDVFGEGALVQTDHTRATTAIAQTDCQLIAVSESRFKFLIENTPMFAIEVLQSFSNRLQRFKHPQAA</sequence>
<dbReference type="GO" id="GO:0005829">
    <property type="term" value="C:cytosol"/>
    <property type="evidence" value="ECO:0007669"/>
    <property type="project" value="TreeGrafter"/>
</dbReference>
<dbReference type="SUPFAM" id="SSF51206">
    <property type="entry name" value="cAMP-binding domain-like"/>
    <property type="match status" value="1"/>
</dbReference>
<protein>
    <submittedName>
        <fullName evidence="1">Cyclic nucleotide-binding domain-containing protein</fullName>
    </submittedName>
</protein>
<dbReference type="GO" id="GO:0003700">
    <property type="term" value="F:DNA-binding transcription factor activity"/>
    <property type="evidence" value="ECO:0007669"/>
    <property type="project" value="TreeGrafter"/>
</dbReference>
<dbReference type="Gene3D" id="2.60.120.10">
    <property type="entry name" value="Jelly Rolls"/>
    <property type="match status" value="1"/>
</dbReference>
<dbReference type="InterPro" id="IPR014710">
    <property type="entry name" value="RmlC-like_jellyroll"/>
</dbReference>
<dbReference type="InterPro" id="IPR018490">
    <property type="entry name" value="cNMP-bd_dom_sf"/>
</dbReference>
<organism evidence="1">
    <name type="scientific">Lyngbya confervoides BDU141951</name>
    <dbReference type="NCBI Taxonomy" id="1574623"/>
    <lineage>
        <taxon>Bacteria</taxon>
        <taxon>Bacillati</taxon>
        <taxon>Cyanobacteriota</taxon>
        <taxon>Cyanophyceae</taxon>
        <taxon>Oscillatoriophycideae</taxon>
        <taxon>Oscillatoriales</taxon>
        <taxon>Microcoleaceae</taxon>
        <taxon>Lyngbya</taxon>
    </lineage>
</organism>
<name>A0A0C1V495_9CYAN</name>
<dbReference type="InterPro" id="IPR000595">
    <property type="entry name" value="cNMP-bd_dom"/>
</dbReference>
<dbReference type="InterPro" id="IPR050397">
    <property type="entry name" value="Env_Response_Regulators"/>
</dbReference>
<evidence type="ECO:0000313" key="1">
    <source>
        <dbReference type="EMBL" id="NEV66696.1"/>
    </source>
</evidence>
<dbReference type="Pfam" id="PF00027">
    <property type="entry name" value="cNMP_binding"/>
    <property type="match status" value="1"/>
</dbReference>
<reference evidence="1" key="1">
    <citation type="submission" date="2014-11" db="EMBL/GenBank/DDBJ databases">
        <authorList>
            <person name="Malar M.C."/>
            <person name="Sen D."/>
            <person name="Tripathy S."/>
        </authorList>
    </citation>
    <scope>NUCLEOTIDE SEQUENCE</scope>
    <source>
        <strain evidence="1">BDU141951</strain>
    </source>
</reference>
<dbReference type="EMBL" id="JTHE02000003">
    <property type="protein sequence ID" value="NEV66696.1"/>
    <property type="molecule type" value="Genomic_DNA"/>
</dbReference>
<accession>A0A0C1V495</accession>
<dbReference type="AlphaFoldDB" id="A0A0C1V495"/>
<gene>
    <name evidence="1" type="ORF">QQ91_006165</name>
</gene>
<reference evidence="1" key="2">
    <citation type="journal article" date="2015" name="Genome Announc.">
        <title>Draft Genome Sequence of Filamentous Marine Cyanobacterium Lyngbya confervoides Strain BDU141951.</title>
        <authorList>
            <person name="Chandrababunaidu M.M."/>
            <person name="Sen D."/>
            <person name="Tripathy S."/>
        </authorList>
    </citation>
    <scope>NUCLEOTIDE SEQUENCE</scope>
    <source>
        <strain evidence="1">BDU141951</strain>
    </source>
</reference>
<dbReference type="PANTHER" id="PTHR24567">
    <property type="entry name" value="CRP FAMILY TRANSCRIPTIONAL REGULATORY PROTEIN"/>
    <property type="match status" value="1"/>
</dbReference>
<reference evidence="1" key="3">
    <citation type="submission" date="2020-02" db="EMBL/GenBank/DDBJ databases">
        <authorList>
            <person name="Sarangi A.N."/>
            <person name="Ghosh S."/>
            <person name="Mukherjee M."/>
            <person name="Tripathy S."/>
        </authorList>
    </citation>
    <scope>NUCLEOTIDE SEQUENCE</scope>
    <source>
        <strain evidence="1">BDU141951</strain>
    </source>
</reference>